<dbReference type="PANTHER" id="PTHR24104:SF25">
    <property type="entry name" value="PROTEIN LIN-41"/>
    <property type="match status" value="1"/>
</dbReference>
<protein>
    <submittedName>
        <fullName evidence="1">Tripartite motif-containing protein 2</fullName>
    </submittedName>
</protein>
<dbReference type="InterPro" id="IPR050952">
    <property type="entry name" value="TRIM-NHL_E3_ligases"/>
</dbReference>
<dbReference type="PANTHER" id="PTHR24104">
    <property type="entry name" value="E3 UBIQUITIN-PROTEIN LIGASE NHLRC1-RELATED"/>
    <property type="match status" value="1"/>
</dbReference>
<dbReference type="GO" id="GO:0000209">
    <property type="term" value="P:protein polyubiquitination"/>
    <property type="evidence" value="ECO:0007669"/>
    <property type="project" value="TreeGrafter"/>
</dbReference>
<name>K1QEH0_MAGGI</name>
<dbReference type="GO" id="GO:0061630">
    <property type="term" value="F:ubiquitin protein ligase activity"/>
    <property type="evidence" value="ECO:0007669"/>
    <property type="project" value="TreeGrafter"/>
</dbReference>
<accession>K1QEH0</accession>
<dbReference type="AlphaFoldDB" id="K1QEH0"/>
<dbReference type="InterPro" id="IPR011042">
    <property type="entry name" value="6-blade_b-propeller_TolB-like"/>
</dbReference>
<gene>
    <name evidence="1" type="ORF">CGI_10025493</name>
</gene>
<dbReference type="SUPFAM" id="SSF101898">
    <property type="entry name" value="NHL repeat"/>
    <property type="match status" value="1"/>
</dbReference>
<dbReference type="GO" id="GO:0043161">
    <property type="term" value="P:proteasome-mediated ubiquitin-dependent protein catabolic process"/>
    <property type="evidence" value="ECO:0007669"/>
    <property type="project" value="TreeGrafter"/>
</dbReference>
<sequence>MAEDTDFSLQDLLRCNLCETHVPSLHYKTYHKQLCEICYEKHLLIESKEVEVGLLPFENSGEPIENSLGIKPLITLQGWKPQSVSGSSIGGLLIVLDSDDDNHAKVIHFCESRVKQTIQFDADDFPLYSSGSIKYISENRNLDICVSDCVAGAVVVVNQTGKFRFKYRGIYSKNSCRSFKPFGITTDGEGRILTSDWNNQLIHTLDRDGRLLGYIDCGFVDPYGVCVGNRGNLFVDRTVNLVNDTDDIEPVIALQGWKPQSVSGSSIGGLLIVMDSYDYNHAKVIHFCGYRVIQTIQFDADGFPLYSSGSIKYISENSNLDVCVSDCVAGAVVVVNQTGKFRFRYKGIYSENSCRPFKPFGITTDSQGWILTSDWYNQIIHILDQDGQLLGYIDCGFIDPYGVCVDTRGNLFVTRCFEACRPARNKWCQKWDSNPVDRDKPPLQHDDDSFGADHLNARINLHWIIECSVLPTDFLKTLIDFM</sequence>
<organism evidence="1">
    <name type="scientific">Magallana gigas</name>
    <name type="common">Pacific oyster</name>
    <name type="synonym">Crassostrea gigas</name>
    <dbReference type="NCBI Taxonomy" id="29159"/>
    <lineage>
        <taxon>Eukaryota</taxon>
        <taxon>Metazoa</taxon>
        <taxon>Spiralia</taxon>
        <taxon>Lophotrochozoa</taxon>
        <taxon>Mollusca</taxon>
        <taxon>Bivalvia</taxon>
        <taxon>Autobranchia</taxon>
        <taxon>Pteriomorphia</taxon>
        <taxon>Ostreida</taxon>
        <taxon>Ostreoidea</taxon>
        <taxon>Ostreidae</taxon>
        <taxon>Magallana</taxon>
    </lineage>
</organism>
<dbReference type="HOGENOM" id="CLU_566523_0_0_1"/>
<dbReference type="GO" id="GO:0008270">
    <property type="term" value="F:zinc ion binding"/>
    <property type="evidence" value="ECO:0007669"/>
    <property type="project" value="UniProtKB-KW"/>
</dbReference>
<dbReference type="Gene3D" id="2.120.10.30">
    <property type="entry name" value="TolB, C-terminal domain"/>
    <property type="match status" value="2"/>
</dbReference>
<reference evidence="1" key="1">
    <citation type="journal article" date="2012" name="Nature">
        <title>The oyster genome reveals stress adaptation and complexity of shell formation.</title>
        <authorList>
            <person name="Zhang G."/>
            <person name="Fang X."/>
            <person name="Guo X."/>
            <person name="Li L."/>
            <person name="Luo R."/>
            <person name="Xu F."/>
            <person name="Yang P."/>
            <person name="Zhang L."/>
            <person name="Wang X."/>
            <person name="Qi H."/>
            <person name="Xiong Z."/>
            <person name="Que H."/>
            <person name="Xie Y."/>
            <person name="Holland P.W."/>
            <person name="Paps J."/>
            <person name="Zhu Y."/>
            <person name="Wu F."/>
            <person name="Chen Y."/>
            <person name="Wang J."/>
            <person name="Peng C."/>
            <person name="Meng J."/>
            <person name="Yang L."/>
            <person name="Liu J."/>
            <person name="Wen B."/>
            <person name="Zhang N."/>
            <person name="Huang Z."/>
            <person name="Zhu Q."/>
            <person name="Feng Y."/>
            <person name="Mount A."/>
            <person name="Hedgecock D."/>
            <person name="Xu Z."/>
            <person name="Liu Y."/>
            <person name="Domazet-Loso T."/>
            <person name="Du Y."/>
            <person name="Sun X."/>
            <person name="Zhang S."/>
            <person name="Liu B."/>
            <person name="Cheng P."/>
            <person name="Jiang X."/>
            <person name="Li J."/>
            <person name="Fan D."/>
            <person name="Wang W."/>
            <person name="Fu W."/>
            <person name="Wang T."/>
            <person name="Wang B."/>
            <person name="Zhang J."/>
            <person name="Peng Z."/>
            <person name="Li Y."/>
            <person name="Li N."/>
            <person name="Wang J."/>
            <person name="Chen M."/>
            <person name="He Y."/>
            <person name="Tan F."/>
            <person name="Song X."/>
            <person name="Zheng Q."/>
            <person name="Huang R."/>
            <person name="Yang H."/>
            <person name="Du X."/>
            <person name="Chen L."/>
            <person name="Yang M."/>
            <person name="Gaffney P.M."/>
            <person name="Wang S."/>
            <person name="Luo L."/>
            <person name="She Z."/>
            <person name="Ming Y."/>
            <person name="Huang W."/>
            <person name="Zhang S."/>
            <person name="Huang B."/>
            <person name="Zhang Y."/>
            <person name="Qu T."/>
            <person name="Ni P."/>
            <person name="Miao G."/>
            <person name="Wang J."/>
            <person name="Wang Q."/>
            <person name="Steinberg C.E."/>
            <person name="Wang H."/>
            <person name="Li N."/>
            <person name="Qian L."/>
            <person name="Zhang G."/>
            <person name="Li Y."/>
            <person name="Yang H."/>
            <person name="Liu X."/>
            <person name="Wang J."/>
            <person name="Yin Y."/>
            <person name="Wang J."/>
        </authorList>
    </citation>
    <scope>NUCLEOTIDE SEQUENCE [LARGE SCALE GENOMIC DNA]</scope>
    <source>
        <strain evidence="1">05x7-T-G4-1.051#20</strain>
    </source>
</reference>
<dbReference type="EMBL" id="JH818671">
    <property type="protein sequence ID" value="EKC29484.1"/>
    <property type="molecule type" value="Genomic_DNA"/>
</dbReference>
<proteinExistence type="predicted"/>
<dbReference type="InParanoid" id="K1QEH0"/>
<evidence type="ECO:0000313" key="1">
    <source>
        <dbReference type="EMBL" id="EKC29484.1"/>
    </source>
</evidence>